<gene>
    <name evidence="3" type="ORF">KFK09_023203</name>
</gene>
<keyword evidence="4" id="KW-1185">Reference proteome</keyword>
<dbReference type="PANTHER" id="PTHR33736:SF13">
    <property type="entry name" value="OS11G0155100 PROTEIN"/>
    <property type="match status" value="1"/>
</dbReference>
<feature type="domain" description="F-box" evidence="2">
    <location>
        <begin position="25"/>
        <end position="65"/>
    </location>
</feature>
<evidence type="ECO:0000256" key="1">
    <source>
        <dbReference type="SAM" id="Phobius"/>
    </source>
</evidence>
<keyword evidence="1" id="KW-1133">Transmembrane helix</keyword>
<dbReference type="AlphaFoldDB" id="A0A8T3AKD7"/>
<feature type="transmembrane region" description="Helical" evidence="1">
    <location>
        <begin position="283"/>
        <end position="304"/>
    </location>
</feature>
<dbReference type="InterPro" id="IPR036047">
    <property type="entry name" value="F-box-like_dom_sf"/>
</dbReference>
<dbReference type="Pfam" id="PF12937">
    <property type="entry name" value="F-box-like"/>
    <property type="match status" value="1"/>
</dbReference>
<sequence length="306" mass="34449">MTNTKLTIAANGDAVTTTIEEIHSDILIQVLCHLDGQSLASASCATSQLRFVSSHPDLWRHLCLSTWPSLYHARILPLVSSSPRRFFSDAFPFPASFSLGNDNDLPNELISAVDLYHRGIPIFSCVVETDTSSAWFRASPFLIDAQLEGSDISHEDLTLSWIVIDPSKGRAVNLSSRRAMEVRKRPWCVGETVARFTTVMDGWAAGPVVMWWKGSGDVMEVGLTVEDVDGVCVSGMEGLRVVKAAMEAERKGKKGEKEAKEMYLEYLKMKRTREERRNKRERWGDMTFMVIVITIFLAFVYLFIFR</sequence>
<comment type="caution">
    <text evidence="3">The sequence shown here is derived from an EMBL/GenBank/DDBJ whole genome shotgun (WGS) entry which is preliminary data.</text>
</comment>
<reference evidence="3" key="1">
    <citation type="journal article" date="2022" name="Front. Genet.">
        <title>Chromosome-Scale Assembly of the Dendrobium nobile Genome Provides Insights Into the Molecular Mechanism of the Biosynthesis of the Medicinal Active Ingredient of Dendrobium.</title>
        <authorList>
            <person name="Xu Q."/>
            <person name="Niu S.-C."/>
            <person name="Li K.-L."/>
            <person name="Zheng P.-J."/>
            <person name="Zhang X.-J."/>
            <person name="Jia Y."/>
            <person name="Liu Y."/>
            <person name="Niu Y.-X."/>
            <person name="Yu L.-H."/>
            <person name="Chen D.-F."/>
            <person name="Zhang G.-Q."/>
        </authorList>
    </citation>
    <scope>NUCLEOTIDE SEQUENCE</scope>
    <source>
        <tissue evidence="3">Leaf</tissue>
    </source>
</reference>
<dbReference type="OrthoDB" id="671172at2759"/>
<evidence type="ECO:0000313" key="3">
    <source>
        <dbReference type="EMBL" id="KAI0496879.1"/>
    </source>
</evidence>
<accession>A0A8T3AKD7</accession>
<evidence type="ECO:0000313" key="4">
    <source>
        <dbReference type="Proteomes" id="UP000829196"/>
    </source>
</evidence>
<dbReference type="InterPro" id="IPR045283">
    <property type="entry name" value="AT3G44326-like"/>
</dbReference>
<dbReference type="Proteomes" id="UP000829196">
    <property type="component" value="Unassembled WGS sequence"/>
</dbReference>
<dbReference type="InterPro" id="IPR001810">
    <property type="entry name" value="F-box_dom"/>
</dbReference>
<name>A0A8T3AKD7_DENNO</name>
<evidence type="ECO:0000259" key="2">
    <source>
        <dbReference type="Pfam" id="PF12937"/>
    </source>
</evidence>
<dbReference type="Gene3D" id="1.20.1280.50">
    <property type="match status" value="1"/>
</dbReference>
<protein>
    <recommendedName>
        <fullName evidence="2">F-box domain-containing protein</fullName>
    </recommendedName>
</protein>
<dbReference type="EMBL" id="JAGYWB010000016">
    <property type="protein sequence ID" value="KAI0496879.1"/>
    <property type="molecule type" value="Genomic_DNA"/>
</dbReference>
<keyword evidence="1" id="KW-0812">Transmembrane</keyword>
<proteinExistence type="predicted"/>
<keyword evidence="1" id="KW-0472">Membrane</keyword>
<dbReference type="SMR" id="A0A8T3AKD7"/>
<organism evidence="3 4">
    <name type="scientific">Dendrobium nobile</name>
    <name type="common">Orchid</name>
    <dbReference type="NCBI Taxonomy" id="94219"/>
    <lineage>
        <taxon>Eukaryota</taxon>
        <taxon>Viridiplantae</taxon>
        <taxon>Streptophyta</taxon>
        <taxon>Embryophyta</taxon>
        <taxon>Tracheophyta</taxon>
        <taxon>Spermatophyta</taxon>
        <taxon>Magnoliopsida</taxon>
        <taxon>Liliopsida</taxon>
        <taxon>Asparagales</taxon>
        <taxon>Orchidaceae</taxon>
        <taxon>Epidendroideae</taxon>
        <taxon>Malaxideae</taxon>
        <taxon>Dendrobiinae</taxon>
        <taxon>Dendrobium</taxon>
    </lineage>
</organism>
<dbReference type="SUPFAM" id="SSF81383">
    <property type="entry name" value="F-box domain"/>
    <property type="match status" value="1"/>
</dbReference>
<dbReference type="PANTHER" id="PTHR33736">
    <property type="entry name" value="F-BOX PROTEIN-RELATED"/>
    <property type="match status" value="1"/>
</dbReference>